<evidence type="ECO:0000313" key="3">
    <source>
        <dbReference type="EMBL" id="QPC47516.1"/>
    </source>
</evidence>
<protein>
    <submittedName>
        <fullName evidence="3">Flagellar protein FlgN</fullName>
    </submittedName>
</protein>
<dbReference type="InterPro" id="IPR036679">
    <property type="entry name" value="FlgN-like_sf"/>
</dbReference>
<gene>
    <name evidence="3" type="ORF">G8O30_11435</name>
</gene>
<keyword evidence="3" id="KW-0966">Cell projection</keyword>
<keyword evidence="3" id="KW-0282">Flagellum</keyword>
<sequence length="160" mass="18228">MTQSKLVLTLEQLYTLHTHLHALAEKKASIVKQGDLESLQQLLKDEQKYISAINTLEKQRQKEAAELLNVPGTQPVTITECIKASASPVAEKLVEVRQKILDVTEKIKRQNELNQQLLYQSLQFINMNLDILDPKETQATYSKDVQNQPSKRKSLFDSQA</sequence>
<evidence type="ECO:0000256" key="2">
    <source>
        <dbReference type="SAM" id="MobiDB-lite"/>
    </source>
</evidence>
<name>A0A7S8CCV5_9BACI</name>
<evidence type="ECO:0000256" key="1">
    <source>
        <dbReference type="ARBA" id="ARBA00022795"/>
    </source>
</evidence>
<dbReference type="RefSeq" id="WP_239672186.1">
    <property type="nucleotide sequence ID" value="NZ_CP049742.1"/>
</dbReference>
<reference evidence="3 4" key="1">
    <citation type="submission" date="2019-07" db="EMBL/GenBank/DDBJ databases">
        <title>Genome sequence of 2 isolates from Red Sea Mangroves.</title>
        <authorList>
            <person name="Sefrji F."/>
            <person name="Michoud G."/>
            <person name="Merlino G."/>
            <person name="Daffonchio D."/>
        </authorList>
    </citation>
    <scope>NUCLEOTIDE SEQUENCE [LARGE SCALE GENOMIC DNA]</scope>
    <source>
        <strain evidence="3 4">R1DC41</strain>
    </source>
</reference>
<dbReference type="AlphaFoldDB" id="A0A7S8CCV5"/>
<dbReference type="KEGG" id="mcui:G8O30_11435"/>
<dbReference type="Gene3D" id="1.20.58.300">
    <property type="entry name" value="FlgN-like"/>
    <property type="match status" value="1"/>
</dbReference>
<keyword evidence="1" id="KW-1005">Bacterial flagellum biogenesis</keyword>
<feature type="region of interest" description="Disordered" evidence="2">
    <location>
        <begin position="140"/>
        <end position="160"/>
    </location>
</feature>
<dbReference type="SUPFAM" id="SSF140566">
    <property type="entry name" value="FlgN-like"/>
    <property type="match status" value="1"/>
</dbReference>
<dbReference type="GO" id="GO:0044780">
    <property type="term" value="P:bacterial-type flagellum assembly"/>
    <property type="evidence" value="ECO:0007669"/>
    <property type="project" value="InterPro"/>
</dbReference>
<dbReference type="Proteomes" id="UP000593626">
    <property type="component" value="Chromosome"/>
</dbReference>
<dbReference type="Pfam" id="PF05130">
    <property type="entry name" value="FlgN"/>
    <property type="match status" value="1"/>
</dbReference>
<keyword evidence="3" id="KW-0969">Cilium</keyword>
<proteinExistence type="predicted"/>
<keyword evidence="4" id="KW-1185">Reference proteome</keyword>
<organism evidence="3 4">
    <name type="scientific">Mangrovibacillus cuniculi</name>
    <dbReference type="NCBI Taxonomy" id="2593652"/>
    <lineage>
        <taxon>Bacteria</taxon>
        <taxon>Bacillati</taxon>
        <taxon>Bacillota</taxon>
        <taxon>Bacilli</taxon>
        <taxon>Bacillales</taxon>
        <taxon>Bacillaceae</taxon>
        <taxon>Mangrovibacillus</taxon>
    </lineage>
</organism>
<dbReference type="EMBL" id="CP049742">
    <property type="protein sequence ID" value="QPC47516.1"/>
    <property type="molecule type" value="Genomic_DNA"/>
</dbReference>
<feature type="compositionally biased region" description="Polar residues" evidence="2">
    <location>
        <begin position="140"/>
        <end position="149"/>
    </location>
</feature>
<accession>A0A7S8CCV5</accession>
<evidence type="ECO:0000313" key="4">
    <source>
        <dbReference type="Proteomes" id="UP000593626"/>
    </source>
</evidence>
<dbReference type="InterPro" id="IPR007809">
    <property type="entry name" value="FlgN-like"/>
</dbReference>